<dbReference type="OrthoDB" id="778649at2759"/>
<dbReference type="PANTHER" id="PTHR34792">
    <property type="entry name" value="OS02G0121500 PROTEIN"/>
    <property type="match status" value="1"/>
</dbReference>
<proteinExistence type="predicted"/>
<sequence>MDKSRDIRRGGASRFLPAKRQINKQSGLDDGGGDVVFSEKSKKERLRRLSIVGRVSTSNADSEMGCVGSDGEEDELHPSTSVSRRPRKFFDDCNTVDHASVPRKLRSAMKKRNHKSISPPLADLKQLNHATSGVELPRKNGLKKSKLNQQGDSEAIAGPITKDEEEVVETLYALVGMFTNNDKTSKTDLDGELSEAKSSALPEGESFMPAFEDSEVPKKEEDSKTICPSTTSNPISDSEGLGQATVEIKSLNEVSQTVLPNCNQLQTELDNSFPQVNLPTSLLSKNEPCNEKLSCNYASFDVPSVLSLSCGRSNQPEHEETPPCETKPDISLESAAAVHSQHELQHTINESNRNGLSSTRSHDAGTRGPPLQLSTAKLPAWLGNACATRAGTVENVVLTERHSRIPISRRKSWKRCSTHVYISNVIEVLQIAERKDRLPMQATPLTPNEGSKQGVLTAANNLNGVRNSLNGVVSATSIVGAAAEKNPNAVLSHKRLLQDQQQASTKSEIYSLHKQSFDFLSLSIGDGGWAQADNSKNRAGNGLEPLTQFHVPYLQSVAQNHTAMPSSLPQSCYSSTPFTDCLSAAAAPQVQVQLPPYLGSPFYGPTHLGTTDSAEQQQQQQQQIWATQLAAQYKPGGVTAPHIPNWQNGRRDSPSLIQYAQAILPPSRSSLEVLGPKYTPMSQHQQQQHIAITSSFPPARLKRQHHHFPSGYEGNGVGFHPDSALSLQLLCNEHL</sequence>
<evidence type="ECO:0000313" key="3">
    <source>
        <dbReference type="Proteomes" id="UP000325577"/>
    </source>
</evidence>
<feature type="region of interest" description="Disordered" evidence="1">
    <location>
        <begin position="138"/>
        <end position="161"/>
    </location>
</feature>
<feature type="region of interest" description="Disordered" evidence="1">
    <location>
        <begin position="57"/>
        <end position="83"/>
    </location>
</feature>
<reference evidence="2 3" key="1">
    <citation type="submission" date="2019-09" db="EMBL/GenBank/DDBJ databases">
        <title>A chromosome-level genome assembly of the Chinese tupelo Nyssa sinensis.</title>
        <authorList>
            <person name="Yang X."/>
            <person name="Kang M."/>
            <person name="Yang Y."/>
            <person name="Xiong H."/>
            <person name="Wang M."/>
            <person name="Zhang Z."/>
            <person name="Wang Z."/>
            <person name="Wu H."/>
            <person name="Ma T."/>
            <person name="Liu J."/>
            <person name="Xi Z."/>
        </authorList>
    </citation>
    <scope>NUCLEOTIDE SEQUENCE [LARGE SCALE GENOMIC DNA]</scope>
    <source>
        <strain evidence="2">J267</strain>
        <tissue evidence="2">Leaf</tissue>
    </source>
</reference>
<accession>A0A5J5ACM6</accession>
<organism evidence="2 3">
    <name type="scientific">Nyssa sinensis</name>
    <dbReference type="NCBI Taxonomy" id="561372"/>
    <lineage>
        <taxon>Eukaryota</taxon>
        <taxon>Viridiplantae</taxon>
        <taxon>Streptophyta</taxon>
        <taxon>Embryophyta</taxon>
        <taxon>Tracheophyta</taxon>
        <taxon>Spermatophyta</taxon>
        <taxon>Magnoliopsida</taxon>
        <taxon>eudicotyledons</taxon>
        <taxon>Gunneridae</taxon>
        <taxon>Pentapetalae</taxon>
        <taxon>asterids</taxon>
        <taxon>Cornales</taxon>
        <taxon>Nyssaceae</taxon>
        <taxon>Nyssa</taxon>
    </lineage>
</organism>
<feature type="region of interest" description="Disordered" evidence="1">
    <location>
        <begin position="182"/>
        <end position="240"/>
    </location>
</feature>
<dbReference type="PANTHER" id="PTHR34792:SF1">
    <property type="entry name" value="OS02G0121500 PROTEIN"/>
    <property type="match status" value="1"/>
</dbReference>
<gene>
    <name evidence="2" type="ORF">F0562_036100</name>
</gene>
<evidence type="ECO:0000256" key="1">
    <source>
        <dbReference type="SAM" id="MobiDB-lite"/>
    </source>
</evidence>
<feature type="compositionally biased region" description="Basic and acidic residues" evidence="1">
    <location>
        <begin position="215"/>
        <end position="224"/>
    </location>
</feature>
<feature type="region of interest" description="Disordered" evidence="1">
    <location>
        <begin position="1"/>
        <end position="36"/>
    </location>
</feature>
<feature type="region of interest" description="Disordered" evidence="1">
    <location>
        <begin position="341"/>
        <end position="370"/>
    </location>
</feature>
<name>A0A5J5ACM6_9ASTE</name>
<evidence type="ECO:0000313" key="2">
    <source>
        <dbReference type="EMBL" id="KAA8528745.1"/>
    </source>
</evidence>
<protein>
    <submittedName>
        <fullName evidence="2">Uncharacterized protein</fullName>
    </submittedName>
</protein>
<feature type="compositionally biased region" description="Polar residues" evidence="1">
    <location>
        <begin position="226"/>
        <end position="236"/>
    </location>
</feature>
<dbReference type="InterPro" id="IPR040305">
    <property type="entry name" value="At1g75730-like"/>
</dbReference>
<keyword evidence="3" id="KW-1185">Reference proteome</keyword>
<dbReference type="Proteomes" id="UP000325577">
    <property type="component" value="Linkage Group LG21"/>
</dbReference>
<dbReference type="AlphaFoldDB" id="A0A5J5ACM6"/>
<feature type="compositionally biased region" description="Polar residues" evidence="1">
    <location>
        <begin position="346"/>
        <end position="359"/>
    </location>
</feature>
<dbReference type="EMBL" id="CM018045">
    <property type="protein sequence ID" value="KAA8528745.1"/>
    <property type="molecule type" value="Genomic_DNA"/>
</dbReference>